<dbReference type="Proteomes" id="UP000240883">
    <property type="component" value="Unassembled WGS sequence"/>
</dbReference>
<feature type="transmembrane region" description="Helical" evidence="2">
    <location>
        <begin position="421"/>
        <end position="448"/>
    </location>
</feature>
<dbReference type="EMBL" id="KZ678128">
    <property type="protein sequence ID" value="PSN74410.1"/>
    <property type="molecule type" value="Genomic_DNA"/>
</dbReference>
<keyword evidence="2" id="KW-1133">Transmembrane helix</keyword>
<protein>
    <submittedName>
        <fullName evidence="3">Uncharacterized protein</fullName>
    </submittedName>
</protein>
<keyword evidence="2" id="KW-0812">Transmembrane</keyword>
<feature type="region of interest" description="Disordered" evidence="1">
    <location>
        <begin position="393"/>
        <end position="417"/>
    </location>
</feature>
<dbReference type="AlphaFoldDB" id="A0A2T2P9T0"/>
<evidence type="ECO:0000313" key="3">
    <source>
        <dbReference type="EMBL" id="PSN74410.1"/>
    </source>
</evidence>
<name>A0A2T2P9T0_CORCC</name>
<keyword evidence="2" id="KW-0472">Membrane</keyword>
<dbReference type="OrthoDB" id="3750325at2759"/>
<feature type="region of interest" description="Disordered" evidence="1">
    <location>
        <begin position="355"/>
        <end position="379"/>
    </location>
</feature>
<keyword evidence="4" id="KW-1185">Reference proteome</keyword>
<evidence type="ECO:0000313" key="4">
    <source>
        <dbReference type="Proteomes" id="UP000240883"/>
    </source>
</evidence>
<gene>
    <name evidence="3" type="ORF">BS50DRAFT_15280</name>
</gene>
<feature type="region of interest" description="Disordered" evidence="1">
    <location>
        <begin position="455"/>
        <end position="482"/>
    </location>
</feature>
<evidence type="ECO:0000256" key="1">
    <source>
        <dbReference type="SAM" id="MobiDB-lite"/>
    </source>
</evidence>
<proteinExistence type="predicted"/>
<organism evidence="3 4">
    <name type="scientific">Corynespora cassiicola Philippines</name>
    <dbReference type="NCBI Taxonomy" id="1448308"/>
    <lineage>
        <taxon>Eukaryota</taxon>
        <taxon>Fungi</taxon>
        <taxon>Dikarya</taxon>
        <taxon>Ascomycota</taxon>
        <taxon>Pezizomycotina</taxon>
        <taxon>Dothideomycetes</taxon>
        <taxon>Pleosporomycetidae</taxon>
        <taxon>Pleosporales</taxon>
        <taxon>Corynesporascaceae</taxon>
        <taxon>Corynespora</taxon>
    </lineage>
</organism>
<accession>A0A2T2P9T0</accession>
<feature type="compositionally biased region" description="Polar residues" evidence="1">
    <location>
        <begin position="459"/>
        <end position="468"/>
    </location>
</feature>
<evidence type="ECO:0000256" key="2">
    <source>
        <dbReference type="SAM" id="Phobius"/>
    </source>
</evidence>
<reference evidence="3 4" key="1">
    <citation type="journal article" date="2018" name="Front. Microbiol.">
        <title>Genome-Wide Analysis of Corynespora cassiicola Leaf Fall Disease Putative Effectors.</title>
        <authorList>
            <person name="Lopez D."/>
            <person name="Ribeiro S."/>
            <person name="Label P."/>
            <person name="Fumanal B."/>
            <person name="Venisse J.S."/>
            <person name="Kohler A."/>
            <person name="de Oliveira R.R."/>
            <person name="Labutti K."/>
            <person name="Lipzen A."/>
            <person name="Lail K."/>
            <person name="Bauer D."/>
            <person name="Ohm R.A."/>
            <person name="Barry K.W."/>
            <person name="Spatafora J."/>
            <person name="Grigoriev I.V."/>
            <person name="Martin F.M."/>
            <person name="Pujade-Renaud V."/>
        </authorList>
    </citation>
    <scope>NUCLEOTIDE SEQUENCE [LARGE SCALE GENOMIC DNA]</scope>
    <source>
        <strain evidence="3 4">Philippines</strain>
    </source>
</reference>
<sequence length="521" mass="55729">MLEGIVPSKALSSFCSCHPPSFSHPSSSLPARCLARPSGDKTEAVRILWAAKFQRVCLVILLPIPSSRRWPWGCNEVPNSFLRGFDVDRIRVRRGPLTNEIPGPSQATDPAYLPVCPPLRPRLCHTAAPPPHPATCTHTRTRTRARTRIPSPYHQRVMASGWPGRPRIETSWVFPAPLNATLIQSGAPNALAEAYHGYESTSTPALMMWAALNMTYSQRVETGHDARGFGGFGEYAGLGGDDETETVIRVGDVITPVWTAEGRGNRSVEMSCMVCSRGIEEGSMRGACDDYTDAARITSFLDTEDNMGSGTPYTIPDLSLFFDMHERASAICILGLSSPSDTRHHDDLSIPFPVLQQSRTPPAHHFNASSPRGIPEPAIEPAASAPTVVFTATAGQSGSSPGASEDGGGGGGGDDNDDDELGVGVIVGVVIGAMCFTLLAVAGAWFLWRRRRKGKGKKNTGSSASSVVGNADAGRVTSGGMGGEEALRLQSVPPVVRRPASSHEVPPAYHEIFKDIRVDSR</sequence>